<protein>
    <submittedName>
        <fullName evidence="1">Uncharacterized protein</fullName>
    </submittedName>
</protein>
<organism evidence="1 2">
    <name type="scientific">Pluteus cervinus</name>
    <dbReference type="NCBI Taxonomy" id="181527"/>
    <lineage>
        <taxon>Eukaryota</taxon>
        <taxon>Fungi</taxon>
        <taxon>Dikarya</taxon>
        <taxon>Basidiomycota</taxon>
        <taxon>Agaricomycotina</taxon>
        <taxon>Agaricomycetes</taxon>
        <taxon>Agaricomycetidae</taxon>
        <taxon>Agaricales</taxon>
        <taxon>Pluteineae</taxon>
        <taxon>Pluteaceae</taxon>
        <taxon>Pluteus</taxon>
    </lineage>
</organism>
<evidence type="ECO:0000313" key="2">
    <source>
        <dbReference type="Proteomes" id="UP000308600"/>
    </source>
</evidence>
<keyword evidence="2" id="KW-1185">Reference proteome</keyword>
<gene>
    <name evidence="1" type="ORF">BDN72DRAFT_861882</name>
</gene>
<accession>A0ACD3ADJ6</accession>
<dbReference type="Proteomes" id="UP000308600">
    <property type="component" value="Unassembled WGS sequence"/>
</dbReference>
<sequence length="261" mass="28250">MVESTSSPSRMLLKTVKTSDDKPQHDHDVLDTLDLAQDAFTAVGTPDSRASSTLEDVLATPKDHHSTLDDQDTLETPQHLTSQTAFPATILNPPQTPTRPRIYDASERSSPGSVMPSSPCPQHWGTPPHNASERLDTHTPVNPSFYTLDLQKVVEAISLIDKIILSLRGASVPDQASLGALEAARMDLYTNILESTARILDSNDSSAKFHAMGFPPEAYRAVRRAAEKFQKDPQGFNELSSRLASLQLASQSPDALGPSAA</sequence>
<dbReference type="EMBL" id="ML208507">
    <property type="protein sequence ID" value="TFK63733.1"/>
    <property type="molecule type" value="Genomic_DNA"/>
</dbReference>
<evidence type="ECO:0000313" key="1">
    <source>
        <dbReference type="EMBL" id="TFK63733.1"/>
    </source>
</evidence>
<name>A0ACD3ADJ6_9AGAR</name>
<proteinExistence type="predicted"/>
<reference evidence="1 2" key="1">
    <citation type="journal article" date="2019" name="Nat. Ecol. Evol.">
        <title>Megaphylogeny resolves global patterns of mushroom evolution.</title>
        <authorList>
            <person name="Varga T."/>
            <person name="Krizsan K."/>
            <person name="Foldi C."/>
            <person name="Dima B."/>
            <person name="Sanchez-Garcia M."/>
            <person name="Sanchez-Ramirez S."/>
            <person name="Szollosi G.J."/>
            <person name="Szarkandi J.G."/>
            <person name="Papp V."/>
            <person name="Albert L."/>
            <person name="Andreopoulos W."/>
            <person name="Angelini C."/>
            <person name="Antonin V."/>
            <person name="Barry K.W."/>
            <person name="Bougher N.L."/>
            <person name="Buchanan P."/>
            <person name="Buyck B."/>
            <person name="Bense V."/>
            <person name="Catcheside P."/>
            <person name="Chovatia M."/>
            <person name="Cooper J."/>
            <person name="Damon W."/>
            <person name="Desjardin D."/>
            <person name="Finy P."/>
            <person name="Geml J."/>
            <person name="Haridas S."/>
            <person name="Hughes K."/>
            <person name="Justo A."/>
            <person name="Karasinski D."/>
            <person name="Kautmanova I."/>
            <person name="Kiss B."/>
            <person name="Kocsube S."/>
            <person name="Kotiranta H."/>
            <person name="LaButti K.M."/>
            <person name="Lechner B.E."/>
            <person name="Liimatainen K."/>
            <person name="Lipzen A."/>
            <person name="Lukacs Z."/>
            <person name="Mihaltcheva S."/>
            <person name="Morgado L.N."/>
            <person name="Niskanen T."/>
            <person name="Noordeloos M.E."/>
            <person name="Ohm R.A."/>
            <person name="Ortiz-Santana B."/>
            <person name="Ovrebo C."/>
            <person name="Racz N."/>
            <person name="Riley R."/>
            <person name="Savchenko A."/>
            <person name="Shiryaev A."/>
            <person name="Soop K."/>
            <person name="Spirin V."/>
            <person name="Szebenyi C."/>
            <person name="Tomsovsky M."/>
            <person name="Tulloss R.E."/>
            <person name="Uehling J."/>
            <person name="Grigoriev I.V."/>
            <person name="Vagvolgyi C."/>
            <person name="Papp T."/>
            <person name="Martin F.M."/>
            <person name="Miettinen O."/>
            <person name="Hibbett D.S."/>
            <person name="Nagy L.G."/>
        </authorList>
    </citation>
    <scope>NUCLEOTIDE SEQUENCE [LARGE SCALE GENOMIC DNA]</scope>
    <source>
        <strain evidence="1 2">NL-1719</strain>
    </source>
</reference>